<accession>A0A5J4RDJ5</accession>
<proteinExistence type="predicted"/>
<organism evidence="1">
    <name type="scientific">termite gut metagenome</name>
    <dbReference type="NCBI Taxonomy" id="433724"/>
    <lineage>
        <taxon>unclassified sequences</taxon>
        <taxon>metagenomes</taxon>
        <taxon>organismal metagenomes</taxon>
    </lineage>
</organism>
<protein>
    <submittedName>
        <fullName evidence="1">Uncharacterized protein</fullName>
    </submittedName>
</protein>
<comment type="caution">
    <text evidence="1">The sequence shown here is derived from an EMBL/GenBank/DDBJ whole genome shotgun (WGS) entry which is preliminary data.</text>
</comment>
<name>A0A5J4RDJ5_9ZZZZ</name>
<dbReference type="AlphaFoldDB" id="A0A5J4RDJ5"/>
<gene>
    <name evidence="1" type="ORF">EZS27_019660</name>
</gene>
<reference evidence="1" key="1">
    <citation type="submission" date="2019-03" db="EMBL/GenBank/DDBJ databases">
        <title>Single cell metagenomics reveals metabolic interactions within the superorganism composed of flagellate Streblomastix strix and complex community of Bacteroidetes bacteria on its surface.</title>
        <authorList>
            <person name="Treitli S.C."/>
            <person name="Kolisko M."/>
            <person name="Husnik F."/>
            <person name="Keeling P."/>
            <person name="Hampl V."/>
        </authorList>
    </citation>
    <scope>NUCLEOTIDE SEQUENCE</scope>
    <source>
        <strain evidence="1">STM</strain>
    </source>
</reference>
<evidence type="ECO:0000313" key="1">
    <source>
        <dbReference type="EMBL" id="KAA6331762.1"/>
    </source>
</evidence>
<sequence length="114" mass="13144">MKHILSLLFVAIATLAIITSAVVPHHHHRETPCFVTFHHDATESNDGDYCVMESEYYVVSFDYTYFFPVVLCVLIDFFPHDTDVRQEYAEHIPFYKSADISRVNGLRAPPYCLS</sequence>
<dbReference type="EMBL" id="SNRY01001328">
    <property type="protein sequence ID" value="KAA6331762.1"/>
    <property type="molecule type" value="Genomic_DNA"/>
</dbReference>